<proteinExistence type="predicted"/>
<geneLocation type="mitochondrion" evidence="2"/>
<accession>A0A6B7FM18</accession>
<evidence type="ECO:0000313" key="2">
    <source>
        <dbReference type="EMBL" id="QBC73199.1"/>
    </source>
</evidence>
<evidence type="ECO:0000256" key="1">
    <source>
        <dbReference type="SAM" id="Phobius"/>
    </source>
</evidence>
<organism evidence="2">
    <name type="scientific">Peltospira smaragdina</name>
    <dbReference type="NCBI Taxonomy" id="216107"/>
    <lineage>
        <taxon>Eukaryota</taxon>
        <taxon>Metazoa</taxon>
        <taxon>Spiralia</taxon>
        <taxon>Lophotrochozoa</taxon>
        <taxon>Mollusca</taxon>
        <taxon>Gastropoda</taxon>
        <taxon>Neomphalina</taxon>
        <taxon>Neomphalida</taxon>
        <taxon>Neomphaloidea</taxon>
        <taxon>Peltospiridae</taxon>
        <taxon>Peltospira</taxon>
    </lineage>
</organism>
<gene>
    <name evidence="2" type="primary">ND6</name>
</gene>
<keyword evidence="1" id="KW-1133">Transmembrane helix</keyword>
<name>A0A6B7FM18_9GAST</name>
<dbReference type="EMBL" id="MH837538">
    <property type="protein sequence ID" value="QBC73199.1"/>
    <property type="molecule type" value="Genomic_DNA"/>
</dbReference>
<keyword evidence="1" id="KW-0812">Transmembrane</keyword>
<feature type="transmembrane region" description="Helical" evidence="1">
    <location>
        <begin position="135"/>
        <end position="155"/>
    </location>
</feature>
<feature type="transmembrane region" description="Helical" evidence="1">
    <location>
        <begin position="20"/>
        <end position="41"/>
    </location>
</feature>
<keyword evidence="1" id="KW-0472">Membrane</keyword>
<keyword evidence="2" id="KW-0496">Mitochondrion</keyword>
<reference evidence="2" key="1">
    <citation type="journal article" date="2019" name="Mol. Phylogenet. Evol.">
        <title>Incorporation of deep-sea and small-sized species provides new insights into gastropods phylogeny.</title>
        <authorList>
            <person name="Lee H."/>
            <person name="Chen W.J."/>
            <person name="Puillandre N."/>
            <person name="Aznar-Cormano L."/>
            <person name="Tsai M.H."/>
            <person name="Samadi S."/>
        </authorList>
    </citation>
    <scope>NUCLEOTIDE SEQUENCE</scope>
</reference>
<protein>
    <submittedName>
        <fullName evidence="2">NADH dehydrogenase subunit 6</fullName>
    </submittedName>
</protein>
<dbReference type="AlphaFoldDB" id="A0A6B7FM18"/>
<feature type="transmembrane region" description="Helical" evidence="1">
    <location>
        <begin position="48"/>
        <end position="71"/>
    </location>
</feature>
<sequence>MTGYILFSLSTSFFFIMPVMMHPLSLGLCILLCSLSVCLLIGALSYSWFGFILFLIFVGGLLVMFAYVSALTPNVYFSGSGPILWFFFLWILSMFVFFSVPFFDSVIVENFLSNIMSIFFSSMGEKLVFPSRVSIMLGLGIILLLNLLAVVKICYYQQGPLRQHF</sequence>
<feature type="transmembrane region" description="Helical" evidence="1">
    <location>
        <begin position="83"/>
        <end position="103"/>
    </location>
</feature>